<keyword evidence="1" id="KW-1133">Transmembrane helix</keyword>
<keyword evidence="3" id="KW-1185">Reference proteome</keyword>
<protein>
    <submittedName>
        <fullName evidence="2">Uncharacterized protein</fullName>
    </submittedName>
</protein>
<dbReference type="RefSeq" id="WP_212704045.1">
    <property type="nucleotide sequence ID" value="NZ_CP073581.1"/>
</dbReference>
<feature type="transmembrane region" description="Helical" evidence="1">
    <location>
        <begin position="95"/>
        <end position="115"/>
    </location>
</feature>
<sequence>MVIVSHALNVLILIAVVPALWRDAPGTAEAFGPDTPARRILMCVYLAILLTSVVALILAGMGHYGMALTIGLVLFPMQILYKTATAFAVGIDNPVVITNLVVVVVHSITLATLAMRA</sequence>
<dbReference type="AlphaFoldDB" id="A0A975PM43"/>
<name>A0A975PM43_9RHOB</name>
<evidence type="ECO:0000313" key="2">
    <source>
        <dbReference type="EMBL" id="QUJ75845.1"/>
    </source>
</evidence>
<evidence type="ECO:0000256" key="1">
    <source>
        <dbReference type="SAM" id="Phobius"/>
    </source>
</evidence>
<accession>A0A975PM43</accession>
<dbReference type="KEGG" id="sual:KDD17_12985"/>
<gene>
    <name evidence="2" type="ORF">KDD17_12985</name>
</gene>
<keyword evidence="1" id="KW-0472">Membrane</keyword>
<dbReference type="Proteomes" id="UP000683291">
    <property type="component" value="Chromosome 1"/>
</dbReference>
<reference evidence="2" key="1">
    <citation type="submission" date="2021-04" db="EMBL/GenBank/DDBJ databases">
        <title>Complete genome sequence for Sulfitobacter sp. strain JK7-1.</title>
        <authorList>
            <person name="Park S.-J."/>
        </authorList>
    </citation>
    <scope>NUCLEOTIDE SEQUENCE</scope>
    <source>
        <strain evidence="2">JK7-1</strain>
    </source>
</reference>
<organism evidence="2 3">
    <name type="scientific">Sulfitobacter albidus</name>
    <dbReference type="NCBI Taxonomy" id="2829501"/>
    <lineage>
        <taxon>Bacteria</taxon>
        <taxon>Pseudomonadati</taxon>
        <taxon>Pseudomonadota</taxon>
        <taxon>Alphaproteobacteria</taxon>
        <taxon>Rhodobacterales</taxon>
        <taxon>Roseobacteraceae</taxon>
        <taxon>Sulfitobacter</taxon>
    </lineage>
</organism>
<proteinExistence type="predicted"/>
<dbReference type="EMBL" id="CP073581">
    <property type="protein sequence ID" value="QUJ75845.1"/>
    <property type="molecule type" value="Genomic_DNA"/>
</dbReference>
<keyword evidence="1" id="KW-0812">Transmembrane</keyword>
<feature type="transmembrane region" description="Helical" evidence="1">
    <location>
        <begin position="40"/>
        <end position="59"/>
    </location>
</feature>
<evidence type="ECO:0000313" key="3">
    <source>
        <dbReference type="Proteomes" id="UP000683291"/>
    </source>
</evidence>
<feature type="transmembrane region" description="Helical" evidence="1">
    <location>
        <begin position="66"/>
        <end position="89"/>
    </location>
</feature>